<dbReference type="SUPFAM" id="SSF82784">
    <property type="entry name" value="OsmC-like"/>
    <property type="match status" value="1"/>
</dbReference>
<reference evidence="1 2" key="2">
    <citation type="submission" date="2020-04" db="EMBL/GenBank/DDBJ databases">
        <title>Complete genome sequence of Pseudomonas putida strain JQ581.</title>
        <authorList>
            <person name="Mu Y."/>
        </authorList>
    </citation>
    <scope>NUCLEOTIDE SEQUENCE [LARGE SCALE GENOMIC DNA]</scope>
    <source>
        <strain evidence="1 2">JQ581</strain>
    </source>
</reference>
<dbReference type="InterPro" id="IPR015946">
    <property type="entry name" value="KH_dom-like_a/b"/>
</dbReference>
<evidence type="ECO:0000313" key="1">
    <source>
        <dbReference type="EMBL" id="QJQ09747.1"/>
    </source>
</evidence>
<dbReference type="InterPro" id="IPR003718">
    <property type="entry name" value="OsmC/Ohr_fam"/>
</dbReference>
<name>A0AAP9SNI8_PSEPU</name>
<dbReference type="EMBL" id="CP050951">
    <property type="protein sequence ID" value="QJQ09747.1"/>
    <property type="molecule type" value="Genomic_DNA"/>
</dbReference>
<organism evidence="1 2">
    <name type="scientific">Pseudomonas putida</name>
    <name type="common">Arthrobacter siderocapsulatus</name>
    <dbReference type="NCBI Taxonomy" id="303"/>
    <lineage>
        <taxon>Bacteria</taxon>
        <taxon>Pseudomonadati</taxon>
        <taxon>Pseudomonadota</taxon>
        <taxon>Gammaproteobacteria</taxon>
        <taxon>Pseudomonadales</taxon>
        <taxon>Pseudomonadaceae</taxon>
        <taxon>Pseudomonas</taxon>
    </lineage>
</organism>
<dbReference type="InterPro" id="IPR052924">
    <property type="entry name" value="OsmC/Ohr_hydroprdx_reductase"/>
</dbReference>
<dbReference type="Pfam" id="PF02566">
    <property type="entry name" value="OsmC"/>
    <property type="match status" value="1"/>
</dbReference>
<dbReference type="Proteomes" id="UP000076857">
    <property type="component" value="Chromosome"/>
</dbReference>
<dbReference type="Gene3D" id="3.30.300.20">
    <property type="match status" value="1"/>
</dbReference>
<protein>
    <submittedName>
        <fullName evidence="1">OsmC family protein</fullName>
    </submittedName>
</protein>
<dbReference type="PANTHER" id="PTHR35368">
    <property type="entry name" value="HYDROPEROXIDE REDUCTASE"/>
    <property type="match status" value="1"/>
</dbReference>
<dbReference type="AlphaFoldDB" id="A0AAP9SNI8"/>
<dbReference type="InterPro" id="IPR036102">
    <property type="entry name" value="OsmC/Ohrsf"/>
</dbReference>
<dbReference type="RefSeq" id="WP_063427196.1">
    <property type="nucleotide sequence ID" value="NZ_CP050951.1"/>
</dbReference>
<gene>
    <name evidence="1" type="ORF">A3L25_010035</name>
</gene>
<dbReference type="PANTHER" id="PTHR35368:SF1">
    <property type="entry name" value="HYDROPEROXIDE REDUCTASE"/>
    <property type="match status" value="1"/>
</dbReference>
<reference evidence="1 2" key="1">
    <citation type="submission" date="2016-04" db="EMBL/GenBank/DDBJ databases">
        <authorList>
            <person name="Qiu J."/>
        </authorList>
    </citation>
    <scope>NUCLEOTIDE SEQUENCE [LARGE SCALE GENOMIC DNA]</scope>
    <source>
        <strain evidence="1 2">JQ581</strain>
    </source>
</reference>
<sequence length="182" mass="19870">MSNIVNGINVTNLENFARDVAADHTNAEARFNVQTKWMGRTKSVTNVTQCSLAGRQMERDFQIVSDEPVELLGENTAPGPMELLLAALNACMSVGYVTGAAARGIKIKSLEIETDTDLDLGGFLGLDENLNPGVNEVRYNVKICADASQDRIEELHAHVMKTSPNFHNMARGIKVSPKLEII</sequence>
<evidence type="ECO:0000313" key="2">
    <source>
        <dbReference type="Proteomes" id="UP000076857"/>
    </source>
</evidence>
<proteinExistence type="predicted"/>
<accession>A0AAP9SNI8</accession>